<organism evidence="1 2">
    <name type="scientific">Myxococcus xanthus (strain DK1622)</name>
    <dbReference type="NCBI Taxonomy" id="246197"/>
    <lineage>
        <taxon>Bacteria</taxon>
        <taxon>Pseudomonadati</taxon>
        <taxon>Myxococcota</taxon>
        <taxon>Myxococcia</taxon>
        <taxon>Myxococcales</taxon>
        <taxon>Cystobacterineae</taxon>
        <taxon>Myxococcaceae</taxon>
        <taxon>Myxococcus</taxon>
    </lineage>
</organism>
<keyword evidence="2" id="KW-1185">Reference proteome</keyword>
<dbReference type="AlphaFoldDB" id="Q1DC91"/>
<proteinExistence type="predicted"/>
<name>Q1DC91_MYXXD</name>
<protein>
    <submittedName>
        <fullName evidence="1">Uncharacterized protein</fullName>
    </submittedName>
</protein>
<gene>
    <name evidence="1" type="ordered locus">MXAN_1475</name>
</gene>
<dbReference type="STRING" id="246197.MXAN_1475"/>
<evidence type="ECO:0000313" key="1">
    <source>
        <dbReference type="EMBL" id="ABF92875.1"/>
    </source>
</evidence>
<dbReference type="HOGENOM" id="CLU_844192_0_0_7"/>
<accession>Q1DC91</accession>
<evidence type="ECO:0000313" key="2">
    <source>
        <dbReference type="Proteomes" id="UP000002402"/>
    </source>
</evidence>
<sequence>MSASPRRWVRAWPCRREALPRVSPRQGSGSWSRKTPVSVAWTGAGVLRSPLAHMRPSPTEFDRQYTEQRRSIELARRYLEKEGVSRMYDALSKEVERGRLSVQDASGAIRFGLLAVIERVAERVGHTHYVDMLKDEEMLNALRSTLDDICRRKGVDTFEFRQQWAHTNLQAVLRDWHLVVHEERGRQRYEVAADLARRLVKETPGTVLAQTLKLPADAFVLLVSPEAGLVGLGPDGTPAPITEIYAVESPAPEGKAWFLWLNMRDAGNRAARALINVYLQDGKTLDDAIAFTREQGGPQQDAGWEDCCRLLAGVARHMAESGPVREVWYDATARELHEKLAATPKSAKADREKLRERLRAVSPGRTLVLEEPSR</sequence>
<dbReference type="EnsemblBacteria" id="ABF92875">
    <property type="protein sequence ID" value="ABF92875"/>
    <property type="gene ID" value="MXAN_1475"/>
</dbReference>
<dbReference type="KEGG" id="mxa:MXAN_1475"/>
<dbReference type="EMBL" id="CP000113">
    <property type="protein sequence ID" value="ABF92875.1"/>
    <property type="molecule type" value="Genomic_DNA"/>
</dbReference>
<dbReference type="Proteomes" id="UP000002402">
    <property type="component" value="Chromosome"/>
</dbReference>
<reference evidence="1 2" key="1">
    <citation type="journal article" date="2006" name="Proc. Natl. Acad. Sci. U.S.A.">
        <title>Evolution of sensory complexity recorded in a myxobacterial genome.</title>
        <authorList>
            <person name="Goldman B.S."/>
            <person name="Nierman W.C."/>
            <person name="Kaiser D."/>
            <person name="Slater S.C."/>
            <person name="Durkin A.S."/>
            <person name="Eisen J.A."/>
            <person name="Ronning C.M."/>
            <person name="Barbazuk W.B."/>
            <person name="Blanchard M."/>
            <person name="Field C."/>
            <person name="Halling C."/>
            <person name="Hinkle G."/>
            <person name="Iartchuk O."/>
            <person name="Kim H.S."/>
            <person name="Mackenzie C."/>
            <person name="Madupu R."/>
            <person name="Miller N."/>
            <person name="Shvartsbeyn A."/>
            <person name="Sullivan S.A."/>
            <person name="Vaudin M."/>
            <person name="Wiegand R."/>
            <person name="Kaplan H.B."/>
        </authorList>
    </citation>
    <scope>NUCLEOTIDE SEQUENCE [LARGE SCALE GENOMIC DNA]</scope>
    <source>
        <strain evidence="2">DK1622</strain>
    </source>
</reference>